<dbReference type="OrthoDB" id="66964at2759"/>
<sequence>MLPAVEPKILESNPNFEVLYKDLCARKLNADGSTRDTKKQRIHEGIRQDLITLRTKLHTFQLLIQTLATLSSRSATLPQDLHYPIDLVTAQLTGQIAASDREVLAADTQVFLSNIDIIVSALSDQLSTTASLLCKIADPMQPPEIDDLLAKAEELRNAATLALPKDLADEKVHLANTAYTLLNLHLQLLQTSILILERTQHGALARATSTQAEHIAARASLLGLQARIHTHTHPPPAEFVKALKNFKAEQGSNEAKLRDREGLARKTLELYGRAGERGMKDLAARKTVLLSEIARMEKEVEGLEHGE</sequence>
<dbReference type="EMBL" id="ML976662">
    <property type="protein sequence ID" value="KAF1977773.1"/>
    <property type="molecule type" value="Genomic_DNA"/>
</dbReference>
<proteinExistence type="predicted"/>
<dbReference type="Proteomes" id="UP000800036">
    <property type="component" value="Unassembled WGS sequence"/>
</dbReference>
<accession>A0A6A5VJF3</accession>
<evidence type="ECO:0000313" key="2">
    <source>
        <dbReference type="Proteomes" id="UP000800036"/>
    </source>
</evidence>
<protein>
    <submittedName>
        <fullName evidence="1">Uncharacterized protein</fullName>
    </submittedName>
</protein>
<evidence type="ECO:0000313" key="1">
    <source>
        <dbReference type="EMBL" id="KAF1977773.1"/>
    </source>
</evidence>
<dbReference type="AlphaFoldDB" id="A0A6A5VJF3"/>
<name>A0A6A5VJF3_9PLEO</name>
<reference evidence="1" key="1">
    <citation type="journal article" date="2020" name="Stud. Mycol.">
        <title>101 Dothideomycetes genomes: a test case for predicting lifestyles and emergence of pathogens.</title>
        <authorList>
            <person name="Haridas S."/>
            <person name="Albert R."/>
            <person name="Binder M."/>
            <person name="Bloem J."/>
            <person name="Labutti K."/>
            <person name="Salamov A."/>
            <person name="Andreopoulos B."/>
            <person name="Baker S."/>
            <person name="Barry K."/>
            <person name="Bills G."/>
            <person name="Bluhm B."/>
            <person name="Cannon C."/>
            <person name="Castanera R."/>
            <person name="Culley D."/>
            <person name="Daum C."/>
            <person name="Ezra D."/>
            <person name="Gonzalez J."/>
            <person name="Henrissat B."/>
            <person name="Kuo A."/>
            <person name="Liang C."/>
            <person name="Lipzen A."/>
            <person name="Lutzoni F."/>
            <person name="Magnuson J."/>
            <person name="Mondo S."/>
            <person name="Nolan M."/>
            <person name="Ohm R."/>
            <person name="Pangilinan J."/>
            <person name="Park H.-J."/>
            <person name="Ramirez L."/>
            <person name="Alfaro M."/>
            <person name="Sun H."/>
            <person name="Tritt A."/>
            <person name="Yoshinaga Y."/>
            <person name="Zwiers L.-H."/>
            <person name="Turgeon B."/>
            <person name="Goodwin S."/>
            <person name="Spatafora J."/>
            <person name="Crous P."/>
            <person name="Grigoriev I."/>
        </authorList>
    </citation>
    <scope>NUCLEOTIDE SEQUENCE</scope>
    <source>
        <strain evidence="1">CBS 107.79</strain>
    </source>
</reference>
<organism evidence="1 2">
    <name type="scientific">Bimuria novae-zelandiae CBS 107.79</name>
    <dbReference type="NCBI Taxonomy" id="1447943"/>
    <lineage>
        <taxon>Eukaryota</taxon>
        <taxon>Fungi</taxon>
        <taxon>Dikarya</taxon>
        <taxon>Ascomycota</taxon>
        <taxon>Pezizomycotina</taxon>
        <taxon>Dothideomycetes</taxon>
        <taxon>Pleosporomycetidae</taxon>
        <taxon>Pleosporales</taxon>
        <taxon>Massarineae</taxon>
        <taxon>Didymosphaeriaceae</taxon>
        <taxon>Bimuria</taxon>
    </lineage>
</organism>
<gene>
    <name evidence="1" type="ORF">BU23DRAFT_526280</name>
</gene>
<keyword evidence="2" id="KW-1185">Reference proteome</keyword>